<keyword evidence="1" id="KW-0378">Hydrolase</keyword>
<dbReference type="NCBIfam" id="NF003814">
    <property type="entry name" value="PRK05406.1-3"/>
    <property type="match status" value="1"/>
</dbReference>
<name>A0ABM6RVG3_9FIRM</name>
<accession>A0ABM6RVG3</accession>
<keyword evidence="3" id="KW-1185">Reference proteome</keyword>
<evidence type="ECO:0000313" key="3">
    <source>
        <dbReference type="Proteomes" id="UP000325292"/>
    </source>
</evidence>
<dbReference type="PANTHER" id="PTHR30292:SF0">
    <property type="entry name" value="5-OXOPROLINASE SUBUNIT A"/>
    <property type="match status" value="1"/>
</dbReference>
<sequence>MRETIDINCDMGESFGVYHLGDDAGIMPFITSANVACGFHAGDPQVMQRTVALAKTHGVAVGAHPSFPDLVGFGRRNMTLTYEEAYADVLYQIGSLYGVAKSQGLSLQHVKPHGQLNNMAVTDAQLAQAIVDAIWAFDPSLIVIAYGGELMRAAEARGLRVAHEVYADREYLDNGQLVPRSYSHAVIHDVERIVARAVQMVKDQAIPTVSGQHLPVQVDTICVHGDTPGARSIAQALREGLEDAKIMVRTLATTAAL</sequence>
<keyword evidence="1" id="KW-0547">Nucleotide-binding</keyword>
<keyword evidence="1" id="KW-0067">ATP-binding</keyword>
<dbReference type="HAMAP" id="MF_00691">
    <property type="entry name" value="PxpA"/>
    <property type="match status" value="1"/>
</dbReference>
<dbReference type="InterPro" id="IPR005501">
    <property type="entry name" value="LamB/YcsF/PxpA-like"/>
</dbReference>
<dbReference type="Pfam" id="PF03746">
    <property type="entry name" value="LamB_YcsF"/>
    <property type="match status" value="1"/>
</dbReference>
<reference evidence="2 3" key="1">
    <citation type="journal article" date="2019" name="Sci. Rep.">
        <title>Sulfobacillus thermotolerans: new insights into resistance and metabolic capacities of acidophilic chemolithotrophs.</title>
        <authorList>
            <person name="Panyushkina A.E."/>
            <person name="Babenko V.V."/>
            <person name="Nikitina A.S."/>
            <person name="Selezneva O.V."/>
            <person name="Tsaplina I.A."/>
            <person name="Letarova M.A."/>
            <person name="Kostryukova E.S."/>
            <person name="Letarov A.V."/>
        </authorList>
    </citation>
    <scope>NUCLEOTIDE SEQUENCE [LARGE SCALE GENOMIC DNA]</scope>
    <source>
        <strain evidence="2 3">Kr1</strain>
    </source>
</reference>
<dbReference type="NCBIfam" id="NF003816">
    <property type="entry name" value="PRK05406.1-5"/>
    <property type="match status" value="1"/>
</dbReference>
<comment type="function">
    <text evidence="1">Catalyzes the cleavage of 5-oxoproline to form L-glutamate coupled to the hydrolysis of ATP to ADP and inorganic phosphate.</text>
</comment>
<comment type="subunit">
    <text evidence="1">Forms a complex composed of PxpA, PxpB and PxpC.</text>
</comment>
<comment type="catalytic activity">
    <reaction evidence="1">
        <text>5-oxo-L-proline + ATP + 2 H2O = L-glutamate + ADP + phosphate + H(+)</text>
        <dbReference type="Rhea" id="RHEA:10348"/>
        <dbReference type="ChEBI" id="CHEBI:15377"/>
        <dbReference type="ChEBI" id="CHEBI:15378"/>
        <dbReference type="ChEBI" id="CHEBI:29985"/>
        <dbReference type="ChEBI" id="CHEBI:30616"/>
        <dbReference type="ChEBI" id="CHEBI:43474"/>
        <dbReference type="ChEBI" id="CHEBI:58402"/>
        <dbReference type="ChEBI" id="CHEBI:456216"/>
        <dbReference type="EC" id="3.5.2.9"/>
    </reaction>
</comment>
<dbReference type="CDD" id="cd10787">
    <property type="entry name" value="LamB_YcsF_like"/>
    <property type="match status" value="1"/>
</dbReference>
<dbReference type="Gene3D" id="3.20.20.370">
    <property type="entry name" value="Glycoside hydrolase/deacetylase"/>
    <property type="match status" value="1"/>
</dbReference>
<dbReference type="PANTHER" id="PTHR30292">
    <property type="entry name" value="UNCHARACTERIZED PROTEIN YBGL-RELATED"/>
    <property type="match status" value="1"/>
</dbReference>
<proteinExistence type="inferred from homology"/>
<dbReference type="EMBL" id="CP019454">
    <property type="protein sequence ID" value="AUW95367.1"/>
    <property type="molecule type" value="Genomic_DNA"/>
</dbReference>
<organism evidence="2 3">
    <name type="scientific">Sulfobacillus thermotolerans</name>
    <dbReference type="NCBI Taxonomy" id="338644"/>
    <lineage>
        <taxon>Bacteria</taxon>
        <taxon>Bacillati</taxon>
        <taxon>Bacillota</taxon>
        <taxon>Clostridia</taxon>
        <taxon>Eubacteriales</taxon>
        <taxon>Clostridiales Family XVII. Incertae Sedis</taxon>
        <taxon>Sulfobacillus</taxon>
    </lineage>
</organism>
<gene>
    <name evidence="1" type="primary">pxpA</name>
    <name evidence="2" type="ORF">BXT84_03340</name>
</gene>
<comment type="similarity">
    <text evidence="1">Belongs to the LamB/PxpA family.</text>
</comment>
<protein>
    <recommendedName>
        <fullName evidence="1">5-oxoprolinase subunit A</fullName>
        <shortName evidence="1">5-OPase subunit A</shortName>
        <ecNumber evidence="1">3.5.2.9</ecNumber>
    </recommendedName>
    <alternativeName>
        <fullName evidence="1">5-oxoprolinase (ATP-hydrolyzing) subunit A</fullName>
    </alternativeName>
</protein>
<evidence type="ECO:0000313" key="2">
    <source>
        <dbReference type="EMBL" id="AUW95367.1"/>
    </source>
</evidence>
<evidence type="ECO:0000256" key="1">
    <source>
        <dbReference type="HAMAP-Rule" id="MF_00691"/>
    </source>
</evidence>
<dbReference type="SUPFAM" id="SSF88713">
    <property type="entry name" value="Glycoside hydrolase/deacetylase"/>
    <property type="match status" value="1"/>
</dbReference>
<dbReference type="Proteomes" id="UP000325292">
    <property type="component" value="Chromosome"/>
</dbReference>
<dbReference type="InterPro" id="IPR011330">
    <property type="entry name" value="Glyco_hydro/deAcase_b/a-brl"/>
</dbReference>
<dbReference type="EC" id="3.5.2.9" evidence="1"/>